<dbReference type="Pfam" id="PF07691">
    <property type="entry name" value="PA14"/>
    <property type="match status" value="1"/>
</dbReference>
<name>A0A6S6T9A7_9BACT</name>
<feature type="domain" description="Peptidase M60" evidence="4">
    <location>
        <begin position="1832"/>
        <end position="2161"/>
    </location>
</feature>
<dbReference type="SUPFAM" id="SSF56988">
    <property type="entry name" value="Anthrax protective antigen"/>
    <property type="match status" value="1"/>
</dbReference>
<feature type="signal peptide" evidence="2">
    <location>
        <begin position="1"/>
        <end position="23"/>
    </location>
</feature>
<feature type="domain" description="Cadherin" evidence="3">
    <location>
        <begin position="1061"/>
        <end position="1156"/>
    </location>
</feature>
<dbReference type="InterPro" id="IPR040711">
    <property type="entry name" value="IMPa_N_2"/>
</dbReference>
<dbReference type="InterPro" id="IPR008979">
    <property type="entry name" value="Galactose-bd-like_sf"/>
</dbReference>
<evidence type="ECO:0008006" key="7">
    <source>
        <dbReference type="Google" id="ProtNLM"/>
    </source>
</evidence>
<dbReference type="PROSITE" id="PS51820">
    <property type="entry name" value="PA14"/>
    <property type="match status" value="1"/>
</dbReference>
<dbReference type="SUPFAM" id="SSF49313">
    <property type="entry name" value="Cadherin-like"/>
    <property type="match status" value="3"/>
</dbReference>
<evidence type="ECO:0000259" key="4">
    <source>
        <dbReference type="PROSITE" id="PS51723"/>
    </source>
</evidence>
<organism evidence="6">
    <name type="scientific">uncultured Sulfurovum sp</name>
    <dbReference type="NCBI Taxonomy" id="269237"/>
    <lineage>
        <taxon>Bacteria</taxon>
        <taxon>Pseudomonadati</taxon>
        <taxon>Campylobacterota</taxon>
        <taxon>Epsilonproteobacteria</taxon>
        <taxon>Campylobacterales</taxon>
        <taxon>Sulfurovaceae</taxon>
        <taxon>Sulfurovum</taxon>
        <taxon>environmental samples</taxon>
    </lineage>
</organism>
<feature type="domain" description="PA14" evidence="5">
    <location>
        <begin position="1146"/>
        <end position="1294"/>
    </location>
</feature>
<dbReference type="SUPFAM" id="SSF49785">
    <property type="entry name" value="Galactose-binding domain-like"/>
    <property type="match status" value="2"/>
</dbReference>
<dbReference type="Pfam" id="PF18650">
    <property type="entry name" value="IMPa_N_2"/>
    <property type="match status" value="1"/>
</dbReference>
<reference evidence="6" key="1">
    <citation type="submission" date="2020-01" db="EMBL/GenBank/DDBJ databases">
        <authorList>
            <person name="Meier V. D."/>
            <person name="Meier V D."/>
        </authorList>
    </citation>
    <scope>NUCLEOTIDE SEQUENCE</scope>
    <source>
        <strain evidence="6">HLG_WM_MAG_05</strain>
    </source>
</reference>
<dbReference type="Gene3D" id="2.60.120.260">
    <property type="entry name" value="Galactose-binding domain-like"/>
    <property type="match status" value="2"/>
</dbReference>
<dbReference type="InterPro" id="IPR031161">
    <property type="entry name" value="Peptidase_M60_dom"/>
</dbReference>
<dbReference type="Gene3D" id="1.10.390.30">
    <property type="entry name" value="Peptidase M60, enhancin-like domain 3"/>
    <property type="match status" value="1"/>
</dbReference>
<dbReference type="InterPro" id="IPR011658">
    <property type="entry name" value="PA14_dom"/>
</dbReference>
<dbReference type="CDD" id="cd11304">
    <property type="entry name" value="Cadherin_repeat"/>
    <property type="match status" value="1"/>
</dbReference>
<dbReference type="InterPro" id="IPR013517">
    <property type="entry name" value="FG-GAP"/>
</dbReference>
<protein>
    <recommendedName>
        <fullName evidence="7">PA14 domain-containing protein</fullName>
    </recommendedName>
</protein>
<dbReference type="Pfam" id="PF00754">
    <property type="entry name" value="F5_F8_type_C"/>
    <property type="match status" value="1"/>
</dbReference>
<dbReference type="InterPro" id="IPR002126">
    <property type="entry name" value="Cadherin-like_dom"/>
</dbReference>
<evidence type="ECO:0000313" key="6">
    <source>
        <dbReference type="EMBL" id="CAA6813148.1"/>
    </source>
</evidence>
<dbReference type="Gene3D" id="2.60.40.60">
    <property type="entry name" value="Cadherins"/>
    <property type="match status" value="2"/>
</dbReference>
<dbReference type="EMBL" id="CACVAU010000042">
    <property type="protein sequence ID" value="CAA6813148.1"/>
    <property type="molecule type" value="Genomic_DNA"/>
</dbReference>
<feature type="domain" description="Cadherin" evidence="3">
    <location>
        <begin position="840"/>
        <end position="921"/>
    </location>
</feature>
<dbReference type="SUPFAM" id="SSF69318">
    <property type="entry name" value="Integrin alpha N-terminal domain"/>
    <property type="match status" value="1"/>
</dbReference>
<dbReference type="Pfam" id="PF18642">
    <property type="entry name" value="IMPa_helical"/>
    <property type="match status" value="1"/>
</dbReference>
<dbReference type="PANTHER" id="PTHR46580">
    <property type="entry name" value="SENSOR KINASE-RELATED"/>
    <property type="match status" value="1"/>
</dbReference>
<dbReference type="InterPro" id="IPR035423">
    <property type="entry name" value="M60-like_N"/>
</dbReference>
<proteinExistence type="predicted"/>
<dbReference type="InterPro" id="IPR042279">
    <property type="entry name" value="Pep_M60_3"/>
</dbReference>
<dbReference type="InterPro" id="IPR028994">
    <property type="entry name" value="Integrin_alpha_N"/>
</dbReference>
<dbReference type="InterPro" id="IPR015919">
    <property type="entry name" value="Cadherin-like_sf"/>
</dbReference>
<evidence type="ECO:0000256" key="1">
    <source>
        <dbReference type="ARBA" id="ARBA00022729"/>
    </source>
</evidence>
<dbReference type="PROSITE" id="PS51723">
    <property type="entry name" value="PEPTIDASE_M60"/>
    <property type="match status" value="1"/>
</dbReference>
<dbReference type="NCBIfam" id="NF038322">
    <property type="entry name" value="ImpA_fam_HExGH"/>
    <property type="match status" value="1"/>
</dbReference>
<sequence>MKKLQNSLTILLVAMIFSQVVYAIESDFNGDGTYDILVKNTNNGRVNAWLNSESGTTNHYLQTLSSQLEIVNIADVNGDGQSDIILQNKENSRVNAWISTVGKSTTQYLKTLSLGMKIVAIADINGDGKDDLVIENSNNGRVNAWLSTGGKSTTKYLKTLSTDVKIVDKADINGDGKDDLVIQNINNRRVNAWLSTDEKSTTKYLKTLSSVVEIARVADINGDGKDDLVVQNKENFRVNAWLSTEGTSSNQYLKTLSSDLEMMDKGDIDGDAKDDLIVKNKNNGRVSAWISTDGESNNRYLKTLSEGLKIAKVGDVNADNTSDIIVENTTNGRISAWLNSDEGTHNQYLKTLGEGVVIVGSEDAPKMPVVETSLEAYLLKMQFGIANDNLWTSPKEENQVQVRAIIGDLLAKKYLEAQSKAKILNGDVIQILDANKTYYVLHLELEFLEDEKYRAVGGTYVIYPEGKNSVIEVPHPSFDSKTNLQGVETFIALESRFLLLSGTHRNSSTLESTCQVSYQASDASHNEAHYFHQVHKVLSEWNSKTLFIQLHGFGSSTRETLWSQCDEGENVKLLNLSEGVDDLDSTSFMHLFHQEITANSDIKSCVYSPSNDMNSSDIYTSSLGGTTNTQGRLTNEVESNVCATSAVNASHRFLHLEQSYEVRNTEREVIIDALKVAQNQYDDIDIAHKYGKATQGTDSSYQYYSPASNVIDNNDSTSNHTRGGSNGENWLQIELPSETMVSKIVLQNRSHAYRLTNAKVYLSNTPYTGTVDEDNLIETLLASTTEQVLTLATPKSGKYLLVKGEVRDENDRHIHLKKLEVYGTLSATPIFKTMQEDYFIAEASSNGTLVHHIEAEDFQGDSLIYAIVGEVPFTIDSDGNIMVNGVLDYGIYTFDVVISDGEHNRTMTLNVQANQEGSPENIAHKFGIATQSSDSSYYYYQSPMNAIDNNLSTFNVTADNGWLQVALPKGTEVSKVVIRNRTDAHQGRMSGTKVYLGTKEFNGTIIPSDEIGTLTSSTAPQIFIFDSLKNADYLLLQEDNDNLNVLEAEVYGITPATPVLSQKMYVFGLEPYSSVGTVVAKINALDYQNDNLDYEILGTVPFSIDNNGTLRLRELIDHNSVQSYDFRVNVSDGDTNTTAEVSVKLLNANGVNVERWNGISGTAVSDLLNDAHYQDEADEKRILTRFDYNENVSNSFGEQFTAILKPNESGKYLFAIVGDDATQLNLNGEIIASRTNWSSYQNWNAAGKSEIIELEAGNLYSLEAFLKEHSGNEHVSVGWKKVEDEDFTLISSEELYVNTLDAQSVQPIFKDHQRKYLIEGTTDIDTLITRIEAYDLQGDTLSYRIDANVPFAINSDGELRVSGILGLLTYTFEIEVSDGVNTIRTSITVNLTSATVIEDVLVSGDVVTTPVTEEELIQATLDEIESFKTFMLNTKVEIFNLKEDGTAKDNDSSLTDISWDPTQDASLFNSTKGVNFPLLYTNAVSNESKKVYEKEIAIVGQKDAGRYLVFGGNPLRVIGNEQMEQVLENALAWLTQRADLKTEAFNVVIAHLDESYWFKDESKTREWLDNHYTGQVSYNPENSCDGVELTGCLANTPDLLIISQLSSENDDVQAIANRVNEALMNGIPVLYIHNDGNHKLLGQALFSEVFDVVYQWDNYWKRLMLDGYNPTVELSELSEYLIELKTMFTHFKNKDYTFDWTECTDGKKNFGTQYDKCDEVVGLASEFQEGATIVKNIFNAFDTSKQNIFLVNNYRLQKLLTLTADKFRQSVSYPMDKVNTDDTVFMKSYYADHAVYNYRAINPVQVDMGNFSRSDFSHITPITKIVNLISKKSFRSTGAYALPGQTVKVTRNDDADVTVKVRINTLRSGATHEYEVNGYKRPKYLTTPYFELIQGETISFTSPYGGTLQLSFDTNELPVEVTFENVGEHPYWASSVDNASFAQKLEANEYDWAEIATSGFEVHSKLDKMIESVNDEKWGTGEALAQGVYDYTSNYPHVLAGFKGEGVDVVPEIHDWANERNITIETIDKMKHMNADQATCGYGCSGNPYDAYWAFDPIGHGDIHEMGHSLQKMRFAGFENHTATNTFSYYTKSKYFDITGKEPSCQGLPFQSLFNTIQASVGESNVTDYLQKNLWNVAGLGERYLLKIQAMMHAQKLGKLGNGWHVLARVHILEREMNRAKQDWEARKDSVGFSTYSLDEINVIDNNDSLIVWYSYASELDLRNYFDMMGVTYSQKAREQIATFSFDVAPNALFVSTSDGYCKTDEYGTIFDRPTLPIDGVSVYPY</sequence>
<evidence type="ECO:0000259" key="5">
    <source>
        <dbReference type="PROSITE" id="PS51820"/>
    </source>
</evidence>
<gene>
    <name evidence="6" type="ORF">HELGO_WM4163</name>
</gene>
<dbReference type="Gene3D" id="2.130.10.130">
    <property type="entry name" value="Integrin alpha, N-terminal"/>
    <property type="match status" value="3"/>
</dbReference>
<dbReference type="InterPro" id="IPR041549">
    <property type="entry name" value="IMPa_helical"/>
</dbReference>
<dbReference type="SMART" id="SM01276">
    <property type="entry name" value="M60-like"/>
    <property type="match status" value="1"/>
</dbReference>
<dbReference type="GO" id="GO:0016020">
    <property type="term" value="C:membrane"/>
    <property type="evidence" value="ECO:0007669"/>
    <property type="project" value="InterPro"/>
</dbReference>
<dbReference type="GO" id="GO:0005509">
    <property type="term" value="F:calcium ion binding"/>
    <property type="evidence" value="ECO:0007669"/>
    <property type="project" value="InterPro"/>
</dbReference>
<keyword evidence="1 2" id="KW-0732">Signal</keyword>
<dbReference type="PROSITE" id="PS50268">
    <property type="entry name" value="CADHERIN_2"/>
    <property type="match status" value="2"/>
</dbReference>
<evidence type="ECO:0000259" key="3">
    <source>
        <dbReference type="PROSITE" id="PS50268"/>
    </source>
</evidence>
<dbReference type="GO" id="GO:0007156">
    <property type="term" value="P:homophilic cell adhesion via plasma membrane adhesion molecules"/>
    <property type="evidence" value="ECO:0007669"/>
    <property type="project" value="InterPro"/>
</dbReference>
<feature type="chain" id="PRO_5028199158" description="PA14 domain-containing protein" evidence="2">
    <location>
        <begin position="24"/>
        <end position="2286"/>
    </location>
</feature>
<dbReference type="PANTHER" id="PTHR46580:SF2">
    <property type="entry name" value="MAM DOMAIN-CONTAINING PROTEIN"/>
    <property type="match status" value="1"/>
</dbReference>
<evidence type="ECO:0000256" key="2">
    <source>
        <dbReference type="SAM" id="SignalP"/>
    </source>
</evidence>
<dbReference type="Pfam" id="PF17291">
    <property type="entry name" value="M60-like_N"/>
    <property type="match status" value="1"/>
</dbReference>
<dbReference type="Gene3D" id="3.90.182.10">
    <property type="entry name" value="Toxin - Anthrax Protective Antigen,domain 1"/>
    <property type="match status" value="1"/>
</dbReference>
<accession>A0A6S6T9A7</accession>
<dbReference type="InterPro" id="IPR000421">
    <property type="entry name" value="FA58C"/>
</dbReference>
<dbReference type="Pfam" id="PF13517">
    <property type="entry name" value="FG-GAP_3"/>
    <property type="match status" value="2"/>
</dbReference>
<dbReference type="InterPro" id="IPR037524">
    <property type="entry name" value="PA14/GLEYA"/>
</dbReference>